<name>A0A2Y9AZH4_9RHOB</name>
<gene>
    <name evidence="1" type="ORF">BCF38_109109</name>
    <name evidence="2" type="ORF">SAMN05421539_109109</name>
</gene>
<evidence type="ECO:0000313" key="2">
    <source>
        <dbReference type="EMBL" id="SSA49275.1"/>
    </source>
</evidence>
<evidence type="ECO:0000313" key="4">
    <source>
        <dbReference type="Proteomes" id="UP000251571"/>
    </source>
</evidence>
<keyword evidence="3" id="KW-1185">Reference proteome</keyword>
<dbReference type="Proteomes" id="UP000251571">
    <property type="component" value="Unassembled WGS sequence"/>
</dbReference>
<dbReference type="Proteomes" id="UP000245839">
    <property type="component" value="Unassembled WGS sequence"/>
</dbReference>
<protein>
    <recommendedName>
        <fullName evidence="5">Sulfotransferase family protein</fullName>
    </recommendedName>
</protein>
<dbReference type="EMBL" id="UETC01000009">
    <property type="protein sequence ID" value="SSA49275.1"/>
    <property type="molecule type" value="Genomic_DNA"/>
</dbReference>
<sequence length="350" mass="38581">MRTLILHLGMNKAGSSTLQAALQGTETATLRYPDLGGTGHAHALVMAYMEGTPPRFGPMPGGREATRVAARERIVAAYEADDRDVLLSSEYLSIFRDPAEIEALLADARPRFDRIRALAYLREPQAYMTSTLQQAARHNDVPDDPFERMYPRYRPRFHPWMKALGKEALDLVCFDRAAFAQGDLLVDFAQRVGLPEGTLRAARPVNESLTAEAVAVLLCRHRARAGRAPGRGHGELLQALAGFGETRLAFVPALLDKTIATRARDVAWAEVHMGRAFPPPPADRGRSWPDVPALRAYGETLAEPLLAWQRRTVPDARPPTDTVPDIIDAMAHALAPRRGPLSLVRRVLGR</sequence>
<evidence type="ECO:0000313" key="1">
    <source>
        <dbReference type="EMBL" id="PWJ16224.1"/>
    </source>
</evidence>
<reference evidence="1 3" key="3">
    <citation type="submission" date="2018-03" db="EMBL/GenBank/DDBJ databases">
        <title>Genomic Encyclopedia of Archaeal and Bacterial Type Strains, Phase II (KMG-II): from individual species to whole genera.</title>
        <authorList>
            <person name="Goeker M."/>
        </authorList>
    </citation>
    <scope>NUCLEOTIDE SEQUENCE [LARGE SCALE GENOMIC DNA]</scope>
    <source>
        <strain evidence="1 3">DSM 25227</strain>
    </source>
</reference>
<dbReference type="AlphaFoldDB" id="A0A2Y9AZH4"/>
<dbReference type="SUPFAM" id="SSF52540">
    <property type="entry name" value="P-loop containing nucleoside triphosphate hydrolases"/>
    <property type="match status" value="1"/>
</dbReference>
<organism evidence="2 4">
    <name type="scientific">Jannaschia seohaensis</name>
    <dbReference type="NCBI Taxonomy" id="475081"/>
    <lineage>
        <taxon>Bacteria</taxon>
        <taxon>Pseudomonadati</taxon>
        <taxon>Pseudomonadota</taxon>
        <taxon>Alphaproteobacteria</taxon>
        <taxon>Rhodobacterales</taxon>
        <taxon>Roseobacteraceae</taxon>
        <taxon>Jannaschia</taxon>
    </lineage>
</organism>
<reference evidence="2" key="1">
    <citation type="submission" date="2016-10" db="EMBL/GenBank/DDBJ databases">
        <authorList>
            <person name="Cai Z."/>
        </authorList>
    </citation>
    <scope>NUCLEOTIDE SEQUENCE [LARGE SCALE GENOMIC DNA]</scope>
    <source>
        <strain evidence="2">DSM 25227</strain>
    </source>
</reference>
<dbReference type="OrthoDB" id="7540582at2"/>
<accession>A0A2Y9AZH4</accession>
<dbReference type="InterPro" id="IPR027417">
    <property type="entry name" value="P-loop_NTPase"/>
</dbReference>
<reference evidence="4" key="2">
    <citation type="submission" date="2016-10" db="EMBL/GenBank/DDBJ databases">
        <authorList>
            <person name="Varghese N."/>
            <person name="Submissions S."/>
        </authorList>
    </citation>
    <scope>NUCLEOTIDE SEQUENCE [LARGE SCALE GENOMIC DNA]</scope>
    <source>
        <strain evidence="4">DSM 25227</strain>
    </source>
</reference>
<proteinExistence type="predicted"/>
<dbReference type="RefSeq" id="WP_109565431.1">
    <property type="nucleotide sequence ID" value="NZ_QGDJ01000009.1"/>
</dbReference>
<evidence type="ECO:0008006" key="5">
    <source>
        <dbReference type="Google" id="ProtNLM"/>
    </source>
</evidence>
<evidence type="ECO:0000313" key="3">
    <source>
        <dbReference type="Proteomes" id="UP000245839"/>
    </source>
</evidence>
<dbReference type="EMBL" id="QGDJ01000009">
    <property type="protein sequence ID" value="PWJ16224.1"/>
    <property type="molecule type" value="Genomic_DNA"/>
</dbReference>